<feature type="domain" description="ACT" evidence="3">
    <location>
        <begin position="217"/>
        <end position="294"/>
    </location>
</feature>
<organism evidence="4">
    <name type="scientific">Tetraselmis sp. GSL018</name>
    <dbReference type="NCBI Taxonomy" id="582737"/>
    <lineage>
        <taxon>Eukaryota</taxon>
        <taxon>Viridiplantae</taxon>
        <taxon>Chlorophyta</taxon>
        <taxon>core chlorophytes</taxon>
        <taxon>Chlorodendrophyceae</taxon>
        <taxon>Chlorodendrales</taxon>
        <taxon>Chlorodendraceae</taxon>
        <taxon>Tetraselmis</taxon>
    </lineage>
</organism>
<dbReference type="CDD" id="cd04873">
    <property type="entry name" value="ACT_UUR-ACR-like"/>
    <property type="match status" value="1"/>
</dbReference>
<dbReference type="GO" id="GO:0016787">
    <property type="term" value="F:hydrolase activity"/>
    <property type="evidence" value="ECO:0007669"/>
    <property type="project" value="UniProtKB-KW"/>
</dbReference>
<feature type="region of interest" description="Disordered" evidence="2">
    <location>
        <begin position="64"/>
        <end position="83"/>
    </location>
</feature>
<evidence type="ECO:0000313" key="4">
    <source>
        <dbReference type="EMBL" id="JAC78548.1"/>
    </source>
</evidence>
<dbReference type="InterPro" id="IPR010043">
    <property type="entry name" value="UTase/UR"/>
</dbReference>
<evidence type="ECO:0000259" key="3">
    <source>
        <dbReference type="PROSITE" id="PS51671"/>
    </source>
</evidence>
<proteinExistence type="predicted"/>
<dbReference type="PANTHER" id="PTHR47320:SF1">
    <property type="entry name" value="BIFUNCTIONAL URIDYLYLTRANSFERASE_URIDYLYL-REMOVING ENZYME"/>
    <property type="match status" value="1"/>
</dbReference>
<keyword evidence="1" id="KW-0378">Hydrolase</keyword>
<accession>A0A061S2T6</accession>
<name>A0A061S2T6_9CHLO</name>
<evidence type="ECO:0000256" key="1">
    <source>
        <dbReference type="ARBA" id="ARBA00022801"/>
    </source>
</evidence>
<dbReference type="SUPFAM" id="SSF55021">
    <property type="entry name" value="ACT-like"/>
    <property type="match status" value="1"/>
</dbReference>
<sequence>MAFCLSSTAVQKPCAGALPVNGVKFVRYGSQHPRVSLASTTCIESRDRVKLGLERASTTILRAVSEETGNGPAPPAPSEDKPVVKIDNKSDSFATIVVIQFGDRLGDLLDTIGALKNLGLNIQRAKLQNPGDSTQSKNKFYVTEASSAEKVTSSARLEEIRQTILNNMLTYHPEAADSLSKYTPSSKDPTRSLGAKMYDAVETEIDLEEDESNRYTVLRVKTRDRPGLLVDMVHILKDISVNVLSAEIDTVGDTADDTLLVTYHGEPLNPSMQMLAKNALQYYLSLAEIAKDESY</sequence>
<dbReference type="GO" id="GO:0008773">
    <property type="term" value="F:[protein-PII] uridylyltransferase activity"/>
    <property type="evidence" value="ECO:0007669"/>
    <property type="project" value="InterPro"/>
</dbReference>
<gene>
    <name evidence="4" type="ORF">TSPGSL018_14853</name>
</gene>
<protein>
    <recommendedName>
        <fullName evidence="3">ACT domain-containing protein</fullName>
    </recommendedName>
</protein>
<dbReference type="InterPro" id="IPR045865">
    <property type="entry name" value="ACT-like_dom_sf"/>
</dbReference>
<dbReference type="EMBL" id="GBEZ01006874">
    <property type="protein sequence ID" value="JAC78548.1"/>
    <property type="molecule type" value="Transcribed_RNA"/>
</dbReference>
<reference evidence="4" key="1">
    <citation type="submission" date="2014-05" db="EMBL/GenBank/DDBJ databases">
        <title>The transcriptome of the halophilic microalga Tetraselmis sp. GSL018 isolated from the Great Salt Lake, Utah.</title>
        <authorList>
            <person name="Jinkerson R.E."/>
            <person name="D'Adamo S."/>
            <person name="Posewitz M.C."/>
        </authorList>
    </citation>
    <scope>NUCLEOTIDE SEQUENCE</scope>
    <source>
        <strain evidence="4">GSL018</strain>
    </source>
</reference>
<dbReference type="InterPro" id="IPR002912">
    <property type="entry name" value="ACT_dom"/>
</dbReference>
<dbReference type="PANTHER" id="PTHR47320">
    <property type="entry name" value="BIFUNCTIONAL URIDYLYLTRANSFERASE/URIDYLYL-REMOVING ENZYME"/>
    <property type="match status" value="1"/>
</dbReference>
<dbReference type="PROSITE" id="PS51671">
    <property type="entry name" value="ACT"/>
    <property type="match status" value="1"/>
</dbReference>
<evidence type="ECO:0000256" key="2">
    <source>
        <dbReference type="SAM" id="MobiDB-lite"/>
    </source>
</evidence>
<dbReference type="AlphaFoldDB" id="A0A061S2T6"/>